<accession>A0A5D0MMM6</accession>
<name>A0A5D0MMM6_9BACT</name>
<gene>
    <name evidence="2" type="ORF">FXF47_01845</name>
</gene>
<evidence type="ECO:0000256" key="1">
    <source>
        <dbReference type="ARBA" id="ARBA00010554"/>
    </source>
</evidence>
<dbReference type="EMBL" id="VSIX01000026">
    <property type="protein sequence ID" value="TYB31839.1"/>
    <property type="molecule type" value="Genomic_DNA"/>
</dbReference>
<dbReference type="InterPro" id="IPR015867">
    <property type="entry name" value="N-reg_PII/ATP_PRibTrfase_C"/>
</dbReference>
<organism evidence="2 3">
    <name type="scientific">Candidatus Mcinerneyibacterium aminivorans</name>
    <dbReference type="NCBI Taxonomy" id="2703815"/>
    <lineage>
        <taxon>Bacteria</taxon>
        <taxon>Candidatus Macinerneyibacteriota</taxon>
        <taxon>Candidatus Mcinerneyibacteria</taxon>
        <taxon>Candidatus Mcinerneyibacteriales</taxon>
        <taxon>Candidatus Mcinerneyibacteriaceae</taxon>
        <taxon>Candidatus Mcinerneyibacterium</taxon>
    </lineage>
</organism>
<evidence type="ECO:0000313" key="2">
    <source>
        <dbReference type="EMBL" id="TYB31839.1"/>
    </source>
</evidence>
<dbReference type="InterPro" id="IPR011322">
    <property type="entry name" value="N-reg_PII-like_a/b"/>
</dbReference>
<sequence length="108" mass="12410">MKEFKKKFKLSIYIGEDDQLKGESLYQKILSKAKDLNISGATAIRGVMGFGKNKHMHSSKFIRLFSNMPVIIEIIDEKDSLQPLITYLKTNLKTGFLTLEEIQTYSFD</sequence>
<reference evidence="2" key="1">
    <citation type="submission" date="2019-08" db="EMBL/GenBank/DDBJ databases">
        <title>Genomic characterization of a novel candidate phylum (ARYD3) from a high temperature, high salinity tertiary oil reservoir in north central Oklahoma, USA.</title>
        <authorList>
            <person name="Youssef N.H."/>
            <person name="Yadav A."/>
            <person name="Elshahed M.S."/>
        </authorList>
    </citation>
    <scope>NUCLEOTIDE SEQUENCE [LARGE SCALE GENOMIC DNA]</scope>
    <source>
        <strain evidence="2">ARYD3</strain>
    </source>
</reference>
<dbReference type="Pfam" id="PF02641">
    <property type="entry name" value="DUF190"/>
    <property type="match status" value="1"/>
</dbReference>
<dbReference type="Gene3D" id="3.30.70.120">
    <property type="match status" value="1"/>
</dbReference>
<dbReference type="AlphaFoldDB" id="A0A5D0MMM6"/>
<dbReference type="PANTHER" id="PTHR35983">
    <property type="entry name" value="UPF0166 PROTEIN TM_0021"/>
    <property type="match status" value="1"/>
</dbReference>
<keyword evidence="3" id="KW-1185">Reference proteome</keyword>
<dbReference type="PANTHER" id="PTHR35983:SF1">
    <property type="entry name" value="UPF0166 PROTEIN TM_0021"/>
    <property type="match status" value="1"/>
</dbReference>
<protein>
    <submittedName>
        <fullName evidence="2">DUF190 domain-containing protein</fullName>
    </submittedName>
</protein>
<proteinExistence type="inferred from homology"/>
<evidence type="ECO:0000313" key="3">
    <source>
        <dbReference type="Proteomes" id="UP000324143"/>
    </source>
</evidence>
<dbReference type="InterPro" id="IPR003793">
    <property type="entry name" value="UPF0166"/>
</dbReference>
<comment type="similarity">
    <text evidence="1">Belongs to the UPF0166 family.</text>
</comment>
<dbReference type="Proteomes" id="UP000324143">
    <property type="component" value="Unassembled WGS sequence"/>
</dbReference>
<dbReference type="SUPFAM" id="SSF54913">
    <property type="entry name" value="GlnB-like"/>
    <property type="match status" value="1"/>
</dbReference>
<comment type="caution">
    <text evidence="2">The sequence shown here is derived from an EMBL/GenBank/DDBJ whole genome shotgun (WGS) entry which is preliminary data.</text>
</comment>